<dbReference type="InterPro" id="IPR018060">
    <property type="entry name" value="HTH_AraC"/>
</dbReference>
<proteinExistence type="predicted"/>
<dbReference type="PROSITE" id="PS01124">
    <property type="entry name" value="HTH_ARAC_FAMILY_2"/>
    <property type="match status" value="1"/>
</dbReference>
<dbReference type="OrthoDB" id="8766450at2"/>
<keyword evidence="3" id="KW-0804">Transcription</keyword>
<keyword evidence="1" id="KW-0805">Transcription regulation</keyword>
<dbReference type="PANTHER" id="PTHR47893">
    <property type="entry name" value="REGULATORY PROTEIN PCHR"/>
    <property type="match status" value="1"/>
</dbReference>
<dbReference type="GO" id="GO:0043565">
    <property type="term" value="F:sequence-specific DNA binding"/>
    <property type="evidence" value="ECO:0007669"/>
    <property type="project" value="InterPro"/>
</dbReference>
<dbReference type="EMBL" id="CP043046">
    <property type="protein sequence ID" value="QEI08281.1"/>
    <property type="molecule type" value="Genomic_DNA"/>
</dbReference>
<dbReference type="SUPFAM" id="SSF46689">
    <property type="entry name" value="Homeodomain-like"/>
    <property type="match status" value="2"/>
</dbReference>
<sequence>MSAVAAATAATTRYTLADFEHFGRHSQVHYRLPRLKADSRRPESVCIAEGRVTEHTIARGATLLVSDILVRHDYESSAQAAPHLACIVLLNGRARLQMGQHDDLTLSARGGVQTASGEPVRMGAMHHAGQRLRSINVAVYHPDLLGDDELAERVERAMRGSRLRHWSVPDHLIASIENLLTEPWQGTLHGLLRDGVGMQLLAHALANTDDDMAARPTALSVRDGRLLERVRACLHAAPGEDHRLEDLAKLACMSPSTLRAKFRAHFGCSVFDWLRGRRLDVARERLAQGWTVQQAAHYVGYRHATNFATAFRSRHGMPPSHVGVSHSPIAFADT</sequence>
<organism evidence="5 6">
    <name type="scientific">Pigmentiphaga aceris</name>
    <dbReference type="NCBI Taxonomy" id="1940612"/>
    <lineage>
        <taxon>Bacteria</taxon>
        <taxon>Pseudomonadati</taxon>
        <taxon>Pseudomonadota</taxon>
        <taxon>Betaproteobacteria</taxon>
        <taxon>Burkholderiales</taxon>
        <taxon>Alcaligenaceae</taxon>
        <taxon>Pigmentiphaga</taxon>
    </lineage>
</organism>
<reference evidence="5 6" key="1">
    <citation type="submission" date="2019-08" db="EMBL/GenBank/DDBJ databases">
        <title>Amphibian skin-associated Pigmentiphaga: genome sequence and occurrence across geography and hosts.</title>
        <authorList>
            <person name="Bletz M.C."/>
            <person name="Bunk B."/>
            <person name="Sproeer C."/>
            <person name="Biwer P."/>
            <person name="Reiter S."/>
            <person name="Rabemananjara F.C.E."/>
            <person name="Schulz S."/>
            <person name="Overmann J."/>
            <person name="Vences M."/>
        </authorList>
    </citation>
    <scope>NUCLEOTIDE SEQUENCE [LARGE SCALE GENOMIC DNA]</scope>
    <source>
        <strain evidence="5 6">Mada1488</strain>
    </source>
</reference>
<dbReference type="InterPro" id="IPR053142">
    <property type="entry name" value="PchR_regulatory_protein"/>
</dbReference>
<dbReference type="InterPro" id="IPR009057">
    <property type="entry name" value="Homeodomain-like_sf"/>
</dbReference>
<dbReference type="PANTHER" id="PTHR47893:SF1">
    <property type="entry name" value="REGULATORY PROTEIN PCHR"/>
    <property type="match status" value="1"/>
</dbReference>
<dbReference type="Gene3D" id="1.10.10.60">
    <property type="entry name" value="Homeodomain-like"/>
    <property type="match status" value="1"/>
</dbReference>
<dbReference type="RefSeq" id="WP_148817707.1">
    <property type="nucleotide sequence ID" value="NZ_CP043046.1"/>
</dbReference>
<dbReference type="AlphaFoldDB" id="A0A5C0B5Z4"/>
<dbReference type="InterPro" id="IPR018062">
    <property type="entry name" value="HTH_AraC-typ_CS"/>
</dbReference>
<evidence type="ECO:0000256" key="2">
    <source>
        <dbReference type="ARBA" id="ARBA00023125"/>
    </source>
</evidence>
<dbReference type="Pfam" id="PF12833">
    <property type="entry name" value="HTH_18"/>
    <property type="match status" value="1"/>
</dbReference>
<accession>A0A5C0B5Z4</accession>
<dbReference type="SMART" id="SM00342">
    <property type="entry name" value="HTH_ARAC"/>
    <property type="match status" value="1"/>
</dbReference>
<gene>
    <name evidence="5" type="ORF">FXN63_22435</name>
</gene>
<evidence type="ECO:0000256" key="3">
    <source>
        <dbReference type="ARBA" id="ARBA00023163"/>
    </source>
</evidence>
<dbReference type="GO" id="GO:0003700">
    <property type="term" value="F:DNA-binding transcription factor activity"/>
    <property type="evidence" value="ECO:0007669"/>
    <property type="project" value="InterPro"/>
</dbReference>
<feature type="domain" description="HTH araC/xylS-type" evidence="4">
    <location>
        <begin position="228"/>
        <end position="325"/>
    </location>
</feature>
<keyword evidence="6" id="KW-1185">Reference proteome</keyword>
<protein>
    <submittedName>
        <fullName evidence="5">Helix-turn-helix transcriptional regulator</fullName>
    </submittedName>
</protein>
<evidence type="ECO:0000256" key="1">
    <source>
        <dbReference type="ARBA" id="ARBA00023015"/>
    </source>
</evidence>
<evidence type="ECO:0000313" key="5">
    <source>
        <dbReference type="EMBL" id="QEI08281.1"/>
    </source>
</evidence>
<keyword evidence="2" id="KW-0238">DNA-binding</keyword>
<name>A0A5C0B5Z4_9BURK</name>
<evidence type="ECO:0000313" key="6">
    <source>
        <dbReference type="Proteomes" id="UP000325161"/>
    </source>
</evidence>
<dbReference type="PROSITE" id="PS00041">
    <property type="entry name" value="HTH_ARAC_FAMILY_1"/>
    <property type="match status" value="1"/>
</dbReference>
<dbReference type="Proteomes" id="UP000325161">
    <property type="component" value="Chromosome"/>
</dbReference>
<evidence type="ECO:0000259" key="4">
    <source>
        <dbReference type="PROSITE" id="PS01124"/>
    </source>
</evidence>
<dbReference type="KEGG" id="pacr:FXN63_22435"/>